<sequence>MFSISIFVLFLLGWVLLCCVFYCFFWNRRRQQQSEAGEHNPGFATAPVPQPRAENPQPQNYAYGPAPAPQQFSSWGLPLDQHPPPAAAPAPPTTYSPPGDSVFVYGQAEYIPRPSNGSVYDAVVVGSTNEARGTQQGKAQK</sequence>
<keyword evidence="4" id="KW-1185">Reference proteome</keyword>
<organism evidence="3 4">
    <name type="scientific">Trypanosoma conorhini</name>
    <dbReference type="NCBI Taxonomy" id="83891"/>
    <lineage>
        <taxon>Eukaryota</taxon>
        <taxon>Discoba</taxon>
        <taxon>Euglenozoa</taxon>
        <taxon>Kinetoplastea</taxon>
        <taxon>Metakinetoplastina</taxon>
        <taxon>Trypanosomatida</taxon>
        <taxon>Trypanosomatidae</taxon>
        <taxon>Trypanosoma</taxon>
    </lineage>
</organism>
<feature type="region of interest" description="Disordered" evidence="1">
    <location>
        <begin position="35"/>
        <end position="100"/>
    </location>
</feature>
<evidence type="ECO:0000313" key="4">
    <source>
        <dbReference type="Proteomes" id="UP000284403"/>
    </source>
</evidence>
<evidence type="ECO:0000256" key="2">
    <source>
        <dbReference type="SAM" id="Phobius"/>
    </source>
</evidence>
<gene>
    <name evidence="3" type="ORF">Tco025E_09544</name>
</gene>
<dbReference type="RefSeq" id="XP_029223520.1">
    <property type="nucleotide sequence ID" value="XM_029376358.1"/>
</dbReference>
<name>A0A422MV83_9TRYP</name>
<dbReference type="Proteomes" id="UP000284403">
    <property type="component" value="Unassembled WGS sequence"/>
</dbReference>
<evidence type="ECO:0000313" key="3">
    <source>
        <dbReference type="EMBL" id="RNE97100.1"/>
    </source>
</evidence>
<dbReference type="GeneID" id="40323155"/>
<keyword evidence="2" id="KW-0472">Membrane</keyword>
<reference evidence="3 4" key="1">
    <citation type="journal article" date="2018" name="BMC Genomics">
        <title>Genomic comparison of Trypanosoma conorhini and Trypanosoma rangeli to Trypanosoma cruzi strains of high and low virulence.</title>
        <authorList>
            <person name="Bradwell K.R."/>
            <person name="Koparde V.N."/>
            <person name="Matveyev A.V."/>
            <person name="Serrano M.G."/>
            <person name="Alves J.M."/>
            <person name="Parikh H."/>
            <person name="Huang B."/>
            <person name="Lee V."/>
            <person name="Espinosa-Alvarez O."/>
            <person name="Ortiz P.A."/>
            <person name="Costa-Martins A.G."/>
            <person name="Teixeira M.M."/>
            <person name="Buck G.A."/>
        </authorList>
    </citation>
    <scope>NUCLEOTIDE SEQUENCE [LARGE SCALE GENOMIC DNA]</scope>
    <source>
        <strain evidence="3 4">025E</strain>
    </source>
</reference>
<accession>A0A422MV83</accession>
<dbReference type="EMBL" id="MKKU01001175">
    <property type="protein sequence ID" value="RNE97100.1"/>
    <property type="molecule type" value="Genomic_DNA"/>
</dbReference>
<keyword evidence="2" id="KW-1133">Transmembrane helix</keyword>
<dbReference type="AlphaFoldDB" id="A0A422MV83"/>
<evidence type="ECO:0000256" key="1">
    <source>
        <dbReference type="SAM" id="MobiDB-lite"/>
    </source>
</evidence>
<feature type="compositionally biased region" description="Pro residues" evidence="1">
    <location>
        <begin position="81"/>
        <end position="95"/>
    </location>
</feature>
<dbReference type="OrthoDB" id="10484039at2759"/>
<protein>
    <submittedName>
        <fullName evidence="3">Uncharacterized protein</fullName>
    </submittedName>
</protein>
<proteinExistence type="predicted"/>
<feature type="transmembrane region" description="Helical" evidence="2">
    <location>
        <begin position="6"/>
        <end position="25"/>
    </location>
</feature>
<comment type="caution">
    <text evidence="3">The sequence shown here is derived from an EMBL/GenBank/DDBJ whole genome shotgun (WGS) entry which is preliminary data.</text>
</comment>
<keyword evidence="2" id="KW-0812">Transmembrane</keyword>